<protein>
    <submittedName>
        <fullName evidence="2">Uncharacterized protein</fullName>
    </submittedName>
</protein>
<dbReference type="EMBL" id="BRVS01000001">
    <property type="protein sequence ID" value="GLB65654.1"/>
    <property type="molecule type" value="Genomic_DNA"/>
</dbReference>
<name>A0ABQ5MNV1_9MICC</name>
<feature type="region of interest" description="Disordered" evidence="1">
    <location>
        <begin position="79"/>
        <end position="101"/>
    </location>
</feature>
<evidence type="ECO:0000256" key="1">
    <source>
        <dbReference type="SAM" id="MobiDB-lite"/>
    </source>
</evidence>
<keyword evidence="3" id="KW-1185">Reference proteome</keyword>
<gene>
    <name evidence="2" type="ORF">AHIS1636_00930</name>
</gene>
<reference evidence="2 3" key="1">
    <citation type="journal article" date="2023" name="Int. J. Syst. Evol. Microbiol.">
        <title>Arthrobacter mangrovi sp. nov., an actinobacterium isolated from the rhizosphere of a mangrove.</title>
        <authorList>
            <person name="Hamada M."/>
            <person name="Saitou S."/>
            <person name="Enomoto N."/>
            <person name="Nanri K."/>
            <person name="Hidaka K."/>
            <person name="Miura T."/>
            <person name="Tamura T."/>
        </authorList>
    </citation>
    <scope>NUCLEOTIDE SEQUENCE [LARGE SCALE GENOMIC DNA]</scope>
    <source>
        <strain evidence="2 3">NBRC 112813</strain>
    </source>
</reference>
<evidence type="ECO:0000313" key="3">
    <source>
        <dbReference type="Proteomes" id="UP001209654"/>
    </source>
</evidence>
<feature type="region of interest" description="Disordered" evidence="1">
    <location>
        <begin position="1"/>
        <end position="21"/>
    </location>
</feature>
<comment type="caution">
    <text evidence="2">The sequence shown here is derived from an EMBL/GenBank/DDBJ whole genome shotgun (WGS) entry which is preliminary data.</text>
</comment>
<accession>A0ABQ5MNV1</accession>
<proteinExistence type="predicted"/>
<sequence length="101" mass="10060">MLQPPVAEETASPLKPSPVARMVTPATGCPAFRRTPLMVLGKDSGGPVDSAGDGAGVEVESGAAKVWACPAGADNSRAAKTASNANSSPIGRASFGNLLKL</sequence>
<organism evidence="2 3">
    <name type="scientific">Arthrobacter mangrovi</name>
    <dbReference type="NCBI Taxonomy" id="2966350"/>
    <lineage>
        <taxon>Bacteria</taxon>
        <taxon>Bacillati</taxon>
        <taxon>Actinomycetota</taxon>
        <taxon>Actinomycetes</taxon>
        <taxon>Micrococcales</taxon>
        <taxon>Micrococcaceae</taxon>
        <taxon>Arthrobacter</taxon>
    </lineage>
</organism>
<dbReference type="Proteomes" id="UP001209654">
    <property type="component" value="Unassembled WGS sequence"/>
</dbReference>
<evidence type="ECO:0000313" key="2">
    <source>
        <dbReference type="EMBL" id="GLB65654.1"/>
    </source>
</evidence>